<proteinExistence type="predicted"/>
<keyword evidence="3 6" id="KW-0812">Transmembrane</keyword>
<evidence type="ECO:0000313" key="8">
    <source>
        <dbReference type="Proteomes" id="UP000610931"/>
    </source>
</evidence>
<dbReference type="EMBL" id="JAELVQ010000023">
    <property type="protein sequence ID" value="MBJ6369292.1"/>
    <property type="molecule type" value="Genomic_DNA"/>
</dbReference>
<dbReference type="Proteomes" id="UP000610931">
    <property type="component" value="Unassembled WGS sequence"/>
</dbReference>
<dbReference type="RefSeq" id="WP_199116268.1">
    <property type="nucleotide sequence ID" value="NZ_JAELVQ010000023.1"/>
</dbReference>
<evidence type="ECO:0000256" key="1">
    <source>
        <dbReference type="ARBA" id="ARBA00004651"/>
    </source>
</evidence>
<feature type="transmembrane region" description="Helical" evidence="6">
    <location>
        <begin position="12"/>
        <end position="33"/>
    </location>
</feature>
<feature type="transmembrane region" description="Helical" evidence="6">
    <location>
        <begin position="410"/>
        <end position="427"/>
    </location>
</feature>
<sequence>MKRLLDYINKNVLVKIASLQAASVFTKIIAGLLTSKAIAVFIGAEGLALIGNLRNFVSAMQTIAIGGFYNGMVKYVSNFKEEVVALSKTLSTVFYVGFVTTVLVSFVCYFNAEAINNMLFPNWGYYGYVIKIFAAVLPFYALNMFSFSIMNGFSKYKILIVINIIGQVLGLSITLLLIYQNRIDGALISVVIAEALIFLITLVGIVNRRSLVPLIKVGRVRLSVLKNMGTYSLMALVTAVILPFVAIAIRSYIIEHVGIKHAGFWEAMTRISKYYLMLVSSLMTLYILPRFSEIDGVKAFRKEVFSFYRTIMPVLLVGLLVIYFLRSYIVSIVFSSAFGPVEDLFLWQLLGDFVKVLSIVIAYQFLAKKMFWHYILTESFLIVILYLTSIYFIDVFGVKGAVIAHFVSYLMYYGIILLIFGSSLFGVEGEDKQVFRGEG</sequence>
<dbReference type="AlphaFoldDB" id="A0A8J7J3S9"/>
<keyword evidence="4 6" id="KW-1133">Transmembrane helix</keyword>
<feature type="transmembrane region" description="Helical" evidence="6">
    <location>
        <begin position="274"/>
        <end position="292"/>
    </location>
</feature>
<dbReference type="PANTHER" id="PTHR30250">
    <property type="entry name" value="PST FAMILY PREDICTED COLANIC ACID TRANSPORTER"/>
    <property type="match status" value="1"/>
</dbReference>
<protein>
    <submittedName>
        <fullName evidence="7">O-antigen translocase</fullName>
    </submittedName>
</protein>
<evidence type="ECO:0000313" key="7">
    <source>
        <dbReference type="EMBL" id="MBJ6369292.1"/>
    </source>
</evidence>
<feature type="transmembrane region" description="Helical" evidence="6">
    <location>
        <begin position="185"/>
        <end position="207"/>
    </location>
</feature>
<feature type="transmembrane region" description="Helical" evidence="6">
    <location>
        <begin position="304"/>
        <end position="325"/>
    </location>
</feature>
<comment type="caution">
    <text evidence="7">The sequence shown here is derived from an EMBL/GenBank/DDBJ whole genome shotgun (WGS) entry which is preliminary data.</text>
</comment>
<feature type="transmembrane region" description="Helical" evidence="6">
    <location>
        <begin position="228"/>
        <end position="254"/>
    </location>
</feature>
<dbReference type="Pfam" id="PF13440">
    <property type="entry name" value="Polysacc_synt_3"/>
    <property type="match status" value="1"/>
</dbReference>
<feature type="transmembrane region" description="Helical" evidence="6">
    <location>
        <begin position="379"/>
        <end position="398"/>
    </location>
</feature>
<gene>
    <name evidence="7" type="ORF">JF259_14450</name>
</gene>
<keyword evidence="8" id="KW-1185">Reference proteome</keyword>
<dbReference type="InterPro" id="IPR044550">
    <property type="entry name" value="WzxE"/>
</dbReference>
<feature type="transmembrane region" description="Helical" evidence="6">
    <location>
        <begin position="158"/>
        <end position="179"/>
    </location>
</feature>
<dbReference type="GO" id="GO:0005886">
    <property type="term" value="C:plasma membrane"/>
    <property type="evidence" value="ECO:0007669"/>
    <property type="project" value="UniProtKB-SubCell"/>
</dbReference>
<organism evidence="7 8">
    <name type="scientific">Snuella sedimenti</name>
    <dbReference type="NCBI Taxonomy" id="2798802"/>
    <lineage>
        <taxon>Bacteria</taxon>
        <taxon>Pseudomonadati</taxon>
        <taxon>Bacteroidota</taxon>
        <taxon>Flavobacteriia</taxon>
        <taxon>Flavobacteriales</taxon>
        <taxon>Flavobacteriaceae</taxon>
        <taxon>Snuella</taxon>
    </lineage>
</organism>
<evidence type="ECO:0000256" key="2">
    <source>
        <dbReference type="ARBA" id="ARBA00022475"/>
    </source>
</evidence>
<feature type="transmembrane region" description="Helical" evidence="6">
    <location>
        <begin position="124"/>
        <end position="146"/>
    </location>
</feature>
<accession>A0A8J7J3S9</accession>
<keyword evidence="5 6" id="KW-0472">Membrane</keyword>
<comment type="subcellular location">
    <subcellularLocation>
        <location evidence="1">Cell membrane</location>
        <topology evidence="1">Multi-pass membrane protein</topology>
    </subcellularLocation>
</comment>
<feature type="transmembrane region" description="Helical" evidence="6">
    <location>
        <begin position="53"/>
        <end position="72"/>
    </location>
</feature>
<evidence type="ECO:0000256" key="3">
    <source>
        <dbReference type="ARBA" id="ARBA00022692"/>
    </source>
</evidence>
<feature type="transmembrane region" description="Helical" evidence="6">
    <location>
        <begin position="93"/>
        <end position="112"/>
    </location>
</feature>
<dbReference type="CDD" id="cd13125">
    <property type="entry name" value="MATE_like_10"/>
    <property type="match status" value="1"/>
</dbReference>
<dbReference type="InterPro" id="IPR050833">
    <property type="entry name" value="Poly_Biosynth_Transport"/>
</dbReference>
<dbReference type="GO" id="GO:0009246">
    <property type="term" value="P:enterobacterial common antigen biosynthetic process"/>
    <property type="evidence" value="ECO:0007669"/>
    <property type="project" value="InterPro"/>
</dbReference>
<dbReference type="PANTHER" id="PTHR30250:SF30">
    <property type="entry name" value="LIPID III FLIPPASE"/>
    <property type="match status" value="1"/>
</dbReference>
<evidence type="ECO:0000256" key="5">
    <source>
        <dbReference type="ARBA" id="ARBA00023136"/>
    </source>
</evidence>
<reference evidence="7" key="1">
    <citation type="submission" date="2020-12" db="EMBL/GenBank/DDBJ databases">
        <title>Snuella sp. nov., isolated from sediment in Incheon.</title>
        <authorList>
            <person name="Kim W."/>
        </authorList>
    </citation>
    <scope>NUCLEOTIDE SEQUENCE</scope>
    <source>
        <strain evidence="7">CAU 1569</strain>
    </source>
</reference>
<evidence type="ECO:0000256" key="6">
    <source>
        <dbReference type="SAM" id="Phobius"/>
    </source>
</evidence>
<keyword evidence="2" id="KW-1003">Cell membrane</keyword>
<feature type="transmembrane region" description="Helical" evidence="6">
    <location>
        <begin position="345"/>
        <end position="367"/>
    </location>
</feature>
<name>A0A8J7J3S9_9FLAO</name>
<evidence type="ECO:0000256" key="4">
    <source>
        <dbReference type="ARBA" id="ARBA00022989"/>
    </source>
</evidence>